<proteinExistence type="predicted"/>
<dbReference type="OrthoDB" id="24558at2157"/>
<accession>A3MWB1</accession>
<evidence type="ECO:0000313" key="1">
    <source>
        <dbReference type="EMBL" id="ABO08928.1"/>
    </source>
</evidence>
<gene>
    <name evidence="1" type="ordered locus">Pcal_1509</name>
</gene>
<reference evidence="1" key="1">
    <citation type="submission" date="2007-02" db="EMBL/GenBank/DDBJ databases">
        <title>Complete sequence of Pyrobaculum calidifontis JCM 11548.</title>
        <authorList>
            <consortium name="US DOE Joint Genome Institute"/>
            <person name="Copeland A."/>
            <person name="Lucas S."/>
            <person name="Lapidus A."/>
            <person name="Barry K."/>
            <person name="Glavina del Rio T."/>
            <person name="Dalin E."/>
            <person name="Tice H."/>
            <person name="Pitluck S."/>
            <person name="Chain P."/>
            <person name="Malfatti S."/>
            <person name="Shin M."/>
            <person name="Vergez L."/>
            <person name="Schmutz J."/>
            <person name="Larimer F."/>
            <person name="Land M."/>
            <person name="Hauser L."/>
            <person name="Kyrpides N."/>
            <person name="Mikhailova N."/>
            <person name="Cozen A.E."/>
            <person name="Fitz-Gibbon S.T."/>
            <person name="House C.H."/>
            <person name="Saltikov C."/>
            <person name="Lowe T.M."/>
            <person name="Richardson P."/>
        </authorList>
    </citation>
    <scope>NUCLEOTIDE SEQUENCE [LARGE SCALE GENOMIC DNA]</scope>
    <source>
        <strain evidence="1">JCM 11548</strain>
    </source>
</reference>
<name>A3MWB1_PYRCJ</name>
<evidence type="ECO:0000313" key="2">
    <source>
        <dbReference type="Proteomes" id="UP000001431"/>
    </source>
</evidence>
<protein>
    <submittedName>
        <fullName evidence="1">Uncharacterized protein</fullName>
    </submittedName>
</protein>
<sequence>MPQRYARLAVDQALAQEFSQKVKKVGRRPSEVVEAAIQALIDAVDHGIDPIDLIHICRITRSVGPGRSGYEVGVNAGMLLRAYYTPREFFEVVTCVGPQVMSAYRVGNNLFRVSDPQMRATLCGLFVGVGCNCRERGDFLEVECI</sequence>
<dbReference type="AlphaFoldDB" id="A3MWB1"/>
<dbReference type="RefSeq" id="WP_011850186.1">
    <property type="nucleotide sequence ID" value="NC_009073.1"/>
</dbReference>
<dbReference type="HOGENOM" id="CLU_1792206_0_0_2"/>
<dbReference type="STRING" id="410359.Pcal_1509"/>
<dbReference type="eggNOG" id="arCOG05638">
    <property type="taxonomic scope" value="Archaea"/>
</dbReference>
<dbReference type="KEGG" id="pcl:Pcal_1509"/>
<organism evidence="1 2">
    <name type="scientific">Pyrobaculum calidifontis (strain DSM 21063 / JCM 11548 / VA1)</name>
    <dbReference type="NCBI Taxonomy" id="410359"/>
    <lineage>
        <taxon>Archaea</taxon>
        <taxon>Thermoproteota</taxon>
        <taxon>Thermoprotei</taxon>
        <taxon>Thermoproteales</taxon>
        <taxon>Thermoproteaceae</taxon>
        <taxon>Pyrobaculum</taxon>
    </lineage>
</organism>
<keyword evidence="2" id="KW-1185">Reference proteome</keyword>
<dbReference type="Proteomes" id="UP000001431">
    <property type="component" value="Chromosome"/>
</dbReference>
<dbReference type="GeneID" id="4908926"/>
<dbReference type="EMBL" id="CP000561">
    <property type="protein sequence ID" value="ABO08928.1"/>
    <property type="molecule type" value="Genomic_DNA"/>
</dbReference>